<organism evidence="2 3">
    <name type="scientific">Blepharisma stoltei</name>
    <dbReference type="NCBI Taxonomy" id="1481888"/>
    <lineage>
        <taxon>Eukaryota</taxon>
        <taxon>Sar</taxon>
        <taxon>Alveolata</taxon>
        <taxon>Ciliophora</taxon>
        <taxon>Postciliodesmatophora</taxon>
        <taxon>Heterotrichea</taxon>
        <taxon>Heterotrichida</taxon>
        <taxon>Blepharismidae</taxon>
        <taxon>Blepharisma</taxon>
    </lineage>
</organism>
<feature type="compositionally biased region" description="Polar residues" evidence="1">
    <location>
        <begin position="335"/>
        <end position="368"/>
    </location>
</feature>
<proteinExistence type="predicted"/>
<dbReference type="Proteomes" id="UP001162131">
    <property type="component" value="Unassembled WGS sequence"/>
</dbReference>
<evidence type="ECO:0000313" key="2">
    <source>
        <dbReference type="EMBL" id="CAG9328470.1"/>
    </source>
</evidence>
<feature type="region of interest" description="Disordered" evidence="1">
    <location>
        <begin position="331"/>
        <end position="382"/>
    </location>
</feature>
<gene>
    <name evidence="2" type="ORF">BSTOLATCC_MIC46471</name>
</gene>
<accession>A0AAU9JKS6</accession>
<feature type="compositionally biased region" description="Basic and acidic residues" evidence="1">
    <location>
        <begin position="369"/>
        <end position="382"/>
    </location>
</feature>
<evidence type="ECO:0000256" key="1">
    <source>
        <dbReference type="SAM" id="MobiDB-lite"/>
    </source>
</evidence>
<name>A0AAU9JKS6_9CILI</name>
<keyword evidence="3" id="KW-1185">Reference proteome</keyword>
<reference evidence="2" key="1">
    <citation type="submission" date="2021-09" db="EMBL/GenBank/DDBJ databases">
        <authorList>
            <consortium name="AG Swart"/>
            <person name="Singh M."/>
            <person name="Singh A."/>
            <person name="Seah K."/>
            <person name="Emmerich C."/>
        </authorList>
    </citation>
    <scope>NUCLEOTIDE SEQUENCE</scope>
    <source>
        <strain evidence="2">ATCC30299</strain>
    </source>
</reference>
<evidence type="ECO:0000313" key="3">
    <source>
        <dbReference type="Proteomes" id="UP001162131"/>
    </source>
</evidence>
<dbReference type="EMBL" id="CAJZBQ010000046">
    <property type="protein sequence ID" value="CAG9328470.1"/>
    <property type="molecule type" value="Genomic_DNA"/>
</dbReference>
<dbReference type="AlphaFoldDB" id="A0AAU9JKS6"/>
<protein>
    <submittedName>
        <fullName evidence="2">Uncharacterized protein</fullName>
    </submittedName>
</protein>
<comment type="caution">
    <text evidence="2">The sequence shown here is derived from an EMBL/GenBank/DDBJ whole genome shotgun (WGS) entry which is preliminary data.</text>
</comment>
<sequence length="382" mass="42892">MESTFKPTQVTMEDVGERFKSSKKHIIWHFELDNEKHAAELECSYLTNKRRVTFDGTLMFTGYKPIGGVFQYRFFHMKHVITIDNPGADADLLVDSLSFNDLYGQKIWERMYGKDSASRQPHKDQVPEYPTETFKKAGEEPNIQPRKAHEIDLIGQKPKNEIKMAKEMDLLEDMPGNKIEFDLLPGNAKPARAKLKDDFLELDAEENKGSDLLSLEGLDIKANENAFDTVFDNKPKPTNKNLDLFADIQKTDNKAKPAGSTLNMDLFADMPKSASFTGDIFSKPAVNITNKQANSSLLDFASSNNDLFSSTKQLQASSANPLDSLFSMDTEKTQTKSATSTSVQPDLFSFQQNSNKNTESLMNSSQPSGKKDEKSAFDDLFS</sequence>